<keyword evidence="3" id="KW-0645">Protease</keyword>
<dbReference type="GO" id="GO:0080120">
    <property type="term" value="P:CAAX-box protein maturation"/>
    <property type="evidence" value="ECO:0007669"/>
    <property type="project" value="UniProtKB-ARBA"/>
</dbReference>
<evidence type="ECO:0000259" key="2">
    <source>
        <dbReference type="Pfam" id="PF02517"/>
    </source>
</evidence>
<gene>
    <name evidence="3" type="ORF">IPV69_01615</name>
</gene>
<dbReference type="AlphaFoldDB" id="A0A7M2WX40"/>
<feature type="transmembrane region" description="Helical" evidence="1">
    <location>
        <begin position="155"/>
        <end position="174"/>
    </location>
</feature>
<evidence type="ECO:0000313" key="4">
    <source>
        <dbReference type="Proteomes" id="UP000593765"/>
    </source>
</evidence>
<feature type="domain" description="CAAX prenyl protease 2/Lysostaphin resistance protein A-like" evidence="2">
    <location>
        <begin position="118"/>
        <end position="216"/>
    </location>
</feature>
<keyword evidence="3" id="KW-0482">Metalloprotease</keyword>
<accession>A0A7M2WX40</accession>
<keyword evidence="3" id="KW-0378">Hydrolase</keyword>
<dbReference type="Proteomes" id="UP000593765">
    <property type="component" value="Chromosome"/>
</dbReference>
<organism evidence="3 4">
    <name type="scientific">Humisphaera borealis</name>
    <dbReference type="NCBI Taxonomy" id="2807512"/>
    <lineage>
        <taxon>Bacteria</taxon>
        <taxon>Pseudomonadati</taxon>
        <taxon>Planctomycetota</taxon>
        <taxon>Phycisphaerae</taxon>
        <taxon>Tepidisphaerales</taxon>
        <taxon>Tepidisphaeraceae</taxon>
        <taxon>Humisphaera</taxon>
    </lineage>
</organism>
<feature type="transmembrane region" description="Helical" evidence="1">
    <location>
        <begin position="83"/>
        <end position="106"/>
    </location>
</feature>
<dbReference type="EMBL" id="CP063458">
    <property type="protein sequence ID" value="QOV90097.1"/>
    <property type="molecule type" value="Genomic_DNA"/>
</dbReference>
<dbReference type="KEGG" id="hbs:IPV69_01615"/>
<dbReference type="InterPro" id="IPR003675">
    <property type="entry name" value="Rce1/LyrA-like_dom"/>
</dbReference>
<dbReference type="RefSeq" id="WP_206293168.1">
    <property type="nucleotide sequence ID" value="NZ_CP063458.1"/>
</dbReference>
<keyword evidence="1" id="KW-0812">Transmembrane</keyword>
<keyword evidence="1" id="KW-1133">Transmembrane helix</keyword>
<dbReference type="GO" id="GO:0004175">
    <property type="term" value="F:endopeptidase activity"/>
    <property type="evidence" value="ECO:0007669"/>
    <property type="project" value="UniProtKB-ARBA"/>
</dbReference>
<dbReference type="Pfam" id="PF02517">
    <property type="entry name" value="Rce1-like"/>
    <property type="match status" value="1"/>
</dbReference>
<proteinExistence type="predicted"/>
<keyword evidence="1" id="KW-0472">Membrane</keyword>
<feature type="transmembrane region" description="Helical" evidence="1">
    <location>
        <begin position="55"/>
        <end position="71"/>
    </location>
</feature>
<keyword evidence="4" id="KW-1185">Reference proteome</keyword>
<dbReference type="GO" id="GO:0008237">
    <property type="term" value="F:metallopeptidase activity"/>
    <property type="evidence" value="ECO:0007669"/>
    <property type="project" value="UniProtKB-KW"/>
</dbReference>
<protein>
    <submittedName>
        <fullName evidence="3">CPBP family intramembrane metalloprotease</fullName>
    </submittedName>
</protein>
<reference evidence="3 4" key="1">
    <citation type="submission" date="2020-10" db="EMBL/GenBank/DDBJ databases">
        <title>Wide distribution of Phycisphaera-like planctomycetes from WD2101 soil group in peatlands and genome analysis of the first cultivated representative.</title>
        <authorList>
            <person name="Dedysh S.N."/>
            <person name="Beletsky A.V."/>
            <person name="Ivanova A."/>
            <person name="Kulichevskaya I.S."/>
            <person name="Suzina N.E."/>
            <person name="Philippov D.A."/>
            <person name="Rakitin A.L."/>
            <person name="Mardanov A.V."/>
            <person name="Ravin N.V."/>
        </authorList>
    </citation>
    <scope>NUCLEOTIDE SEQUENCE [LARGE SCALE GENOMIC DNA]</scope>
    <source>
        <strain evidence="3 4">M1803</strain>
    </source>
</reference>
<feature type="transmembrane region" description="Helical" evidence="1">
    <location>
        <begin position="194"/>
        <end position="222"/>
    </location>
</feature>
<evidence type="ECO:0000313" key="3">
    <source>
        <dbReference type="EMBL" id="QOV90097.1"/>
    </source>
</evidence>
<name>A0A7M2WX40_9BACT</name>
<evidence type="ECO:0000256" key="1">
    <source>
        <dbReference type="SAM" id="Phobius"/>
    </source>
</evidence>
<sequence>MSLLVLLPFVIVYELYAAGLIASGPVGAVRSVPHITAFLLIEDLFRLLGVVGRHLPAFALTAMLLGAHVLRNDRWRFHPAVPFAMGIEGIAWAVPLLIFGWVMARFVTLGGGGIGGEWAILCVGAGIYEEMVFRLMLASILLLILKDLVGVRTGAAVVTAVVVSGVLFALYHYLSPAEDFRLRTCLFRTGAGVYFGALFLLRGFGVTAICHMAYDIFVVGILSQA</sequence>